<organism evidence="8 9">
    <name type="scientific">Micavibrio aeruginosavorus</name>
    <dbReference type="NCBI Taxonomy" id="349221"/>
    <lineage>
        <taxon>Bacteria</taxon>
        <taxon>Pseudomonadati</taxon>
        <taxon>Bdellovibrionota</taxon>
        <taxon>Bdellovibrionia</taxon>
        <taxon>Bdellovibrionales</taxon>
        <taxon>Pseudobdellovibrionaceae</taxon>
        <taxon>Micavibrio</taxon>
    </lineage>
</organism>
<dbReference type="Pfam" id="PF22022">
    <property type="entry name" value="Phage_int_M"/>
    <property type="match status" value="1"/>
</dbReference>
<evidence type="ECO:0000256" key="3">
    <source>
        <dbReference type="ARBA" id="ARBA00023125"/>
    </source>
</evidence>
<dbReference type="InterPro" id="IPR044068">
    <property type="entry name" value="CB"/>
</dbReference>
<evidence type="ECO:0000256" key="4">
    <source>
        <dbReference type="ARBA" id="ARBA00023172"/>
    </source>
</evidence>
<dbReference type="PROSITE" id="PS51900">
    <property type="entry name" value="CB"/>
    <property type="match status" value="1"/>
</dbReference>
<comment type="caution">
    <text evidence="8">The sequence shown here is derived from an EMBL/GenBank/DDBJ whole genome shotgun (WGS) entry which is preliminary data.</text>
</comment>
<feature type="domain" description="Core-binding (CB)" evidence="7">
    <location>
        <begin position="98"/>
        <end position="179"/>
    </location>
</feature>
<evidence type="ECO:0000313" key="8">
    <source>
        <dbReference type="EMBL" id="PZP56260.1"/>
    </source>
</evidence>
<evidence type="ECO:0000256" key="2">
    <source>
        <dbReference type="ARBA" id="ARBA00022908"/>
    </source>
</evidence>
<comment type="similarity">
    <text evidence="1">Belongs to the 'phage' integrase family.</text>
</comment>
<dbReference type="InterPro" id="IPR013762">
    <property type="entry name" value="Integrase-like_cat_sf"/>
</dbReference>
<dbReference type="InterPro" id="IPR038488">
    <property type="entry name" value="Integrase_DNA-bd_sf"/>
</dbReference>
<protein>
    <submittedName>
        <fullName evidence="8">Integrase</fullName>
    </submittedName>
</protein>
<dbReference type="Gene3D" id="3.30.160.390">
    <property type="entry name" value="Integrase, DNA-binding domain"/>
    <property type="match status" value="1"/>
</dbReference>
<accession>A0A2W5FR11</accession>
<dbReference type="AlphaFoldDB" id="A0A2W5FR11"/>
<dbReference type="SUPFAM" id="SSF56349">
    <property type="entry name" value="DNA breaking-rejoining enzymes"/>
    <property type="match status" value="1"/>
</dbReference>
<reference evidence="8 9" key="1">
    <citation type="submission" date="2017-08" db="EMBL/GenBank/DDBJ databases">
        <title>Infants hospitalized years apart are colonized by the same room-sourced microbial strains.</title>
        <authorList>
            <person name="Brooks B."/>
            <person name="Olm M.R."/>
            <person name="Firek B.A."/>
            <person name="Baker R."/>
            <person name="Thomas B.C."/>
            <person name="Morowitz M.J."/>
            <person name="Banfield J.F."/>
        </authorList>
    </citation>
    <scope>NUCLEOTIDE SEQUENCE [LARGE SCALE GENOMIC DNA]</scope>
    <source>
        <strain evidence="8">S2_006_000_R2_64</strain>
    </source>
</reference>
<dbReference type="Proteomes" id="UP000249739">
    <property type="component" value="Unassembled WGS sequence"/>
</dbReference>
<proteinExistence type="inferred from homology"/>
<keyword evidence="3 5" id="KW-0238">DNA-binding</keyword>
<sequence>MPLTELAIKNMKPKEKAYRVADSNGLCIEISPKGSKLWRWRFYYLGKPQMAALGKYPAIPLAQARKLRDEARAVLESGKHPTLYKRAQRLRKAMEGNNTFERIARLWIETKQKGLNEKYVRQNLERLEQLVFPAIGALPITEITIPDVVRVVDRIANRGTIETAKRMKQLIGQVFRYAATRGLCEHNPASDLRGILPAKEASHHASLPIGELPELLKAIETREPDFSKYAMQLLALTFVRTGELIGARWSEIDWDREEWHIPKERMKMKRAHIVPLSRQALEIFRELQKRTGDRLHVFHSPASKSKHISNGTVLMALRRMGYAGKMTGHGWRSIASSILYEKNYKPEAIEAQLAHTDPNEVRSAYNYKATYMLERKKMMQDYADWLESIGRSGIVIIGNFG</sequence>
<dbReference type="PANTHER" id="PTHR30629:SF2">
    <property type="entry name" value="PROPHAGE INTEGRASE INTS-RELATED"/>
    <property type="match status" value="1"/>
</dbReference>
<dbReference type="PANTHER" id="PTHR30629">
    <property type="entry name" value="PROPHAGE INTEGRASE"/>
    <property type="match status" value="1"/>
</dbReference>
<feature type="domain" description="Tyr recombinase" evidence="6">
    <location>
        <begin position="202"/>
        <end position="379"/>
    </location>
</feature>
<dbReference type="InterPro" id="IPR053876">
    <property type="entry name" value="Phage_int_M"/>
</dbReference>
<evidence type="ECO:0000256" key="5">
    <source>
        <dbReference type="PROSITE-ProRule" id="PRU01248"/>
    </source>
</evidence>
<name>A0A2W5FR11_9BACT</name>
<dbReference type="InterPro" id="IPR011010">
    <property type="entry name" value="DNA_brk_join_enz"/>
</dbReference>
<evidence type="ECO:0000259" key="7">
    <source>
        <dbReference type="PROSITE" id="PS51900"/>
    </source>
</evidence>
<dbReference type="Pfam" id="PF13356">
    <property type="entry name" value="Arm-DNA-bind_3"/>
    <property type="match status" value="1"/>
</dbReference>
<dbReference type="InterPro" id="IPR050808">
    <property type="entry name" value="Phage_Integrase"/>
</dbReference>
<dbReference type="Gene3D" id="1.10.150.130">
    <property type="match status" value="1"/>
</dbReference>
<dbReference type="GO" id="GO:0003677">
    <property type="term" value="F:DNA binding"/>
    <property type="evidence" value="ECO:0007669"/>
    <property type="project" value="UniProtKB-UniRule"/>
</dbReference>
<evidence type="ECO:0000259" key="6">
    <source>
        <dbReference type="PROSITE" id="PS51898"/>
    </source>
</evidence>
<dbReference type="CDD" id="cd00801">
    <property type="entry name" value="INT_P4_C"/>
    <property type="match status" value="1"/>
</dbReference>
<gene>
    <name evidence="8" type="ORF">DI586_04320</name>
</gene>
<dbReference type="PROSITE" id="PS51898">
    <property type="entry name" value="TYR_RECOMBINASE"/>
    <property type="match status" value="1"/>
</dbReference>
<dbReference type="Gene3D" id="1.10.443.10">
    <property type="entry name" value="Intergrase catalytic core"/>
    <property type="match status" value="1"/>
</dbReference>
<dbReference type="InterPro" id="IPR025166">
    <property type="entry name" value="Integrase_DNA_bind_dom"/>
</dbReference>
<dbReference type="GO" id="GO:0006310">
    <property type="term" value="P:DNA recombination"/>
    <property type="evidence" value="ECO:0007669"/>
    <property type="project" value="UniProtKB-KW"/>
</dbReference>
<dbReference type="Pfam" id="PF00589">
    <property type="entry name" value="Phage_integrase"/>
    <property type="match status" value="1"/>
</dbReference>
<evidence type="ECO:0000313" key="9">
    <source>
        <dbReference type="Proteomes" id="UP000249739"/>
    </source>
</evidence>
<evidence type="ECO:0000256" key="1">
    <source>
        <dbReference type="ARBA" id="ARBA00008857"/>
    </source>
</evidence>
<keyword evidence="2" id="KW-0229">DNA integration</keyword>
<dbReference type="InterPro" id="IPR002104">
    <property type="entry name" value="Integrase_catalytic"/>
</dbReference>
<dbReference type="GO" id="GO:0015074">
    <property type="term" value="P:DNA integration"/>
    <property type="evidence" value="ECO:0007669"/>
    <property type="project" value="UniProtKB-KW"/>
</dbReference>
<dbReference type="InterPro" id="IPR010998">
    <property type="entry name" value="Integrase_recombinase_N"/>
</dbReference>
<keyword evidence="4" id="KW-0233">DNA recombination</keyword>
<dbReference type="EMBL" id="QFOT01000032">
    <property type="protein sequence ID" value="PZP56260.1"/>
    <property type="molecule type" value="Genomic_DNA"/>
</dbReference>